<proteinExistence type="inferred from homology"/>
<evidence type="ECO:0000256" key="5">
    <source>
        <dbReference type="ARBA" id="ARBA00022692"/>
    </source>
</evidence>
<evidence type="ECO:0000256" key="12">
    <source>
        <dbReference type="ARBA" id="ARBA00034430"/>
    </source>
</evidence>
<evidence type="ECO:0000256" key="4">
    <source>
        <dbReference type="ARBA" id="ARBA00022538"/>
    </source>
</evidence>
<feature type="transmembrane region" description="Helical" evidence="13">
    <location>
        <begin position="36"/>
        <end position="58"/>
    </location>
</feature>
<dbReference type="AlphaFoldDB" id="A0A8J3QVJ8"/>
<reference evidence="14" key="1">
    <citation type="submission" date="2021-01" db="EMBL/GenBank/DDBJ databases">
        <title>Whole genome shotgun sequence of Rugosimonospora africana NBRC 104875.</title>
        <authorList>
            <person name="Komaki H."/>
            <person name="Tamura T."/>
        </authorList>
    </citation>
    <scope>NUCLEOTIDE SEQUENCE</scope>
    <source>
        <strain evidence="14">NBRC 104875</strain>
    </source>
</reference>
<evidence type="ECO:0000256" key="8">
    <source>
        <dbReference type="ARBA" id="ARBA00022989"/>
    </source>
</evidence>
<evidence type="ECO:0000256" key="6">
    <source>
        <dbReference type="ARBA" id="ARBA00022826"/>
    </source>
</evidence>
<evidence type="ECO:0000256" key="11">
    <source>
        <dbReference type="ARBA" id="ARBA00023303"/>
    </source>
</evidence>
<dbReference type="InterPro" id="IPR010617">
    <property type="entry name" value="TMEM175-like"/>
</dbReference>
<dbReference type="RefSeq" id="WP_203920749.1">
    <property type="nucleotide sequence ID" value="NZ_BONZ01000050.1"/>
</dbReference>
<evidence type="ECO:0000256" key="10">
    <source>
        <dbReference type="ARBA" id="ARBA00023136"/>
    </source>
</evidence>
<name>A0A8J3QVJ8_9ACTN</name>
<dbReference type="PANTHER" id="PTHR31462:SF5">
    <property type="entry name" value="ENDOSOMAL_LYSOSOMAL PROTON CHANNEL TMEM175"/>
    <property type="match status" value="1"/>
</dbReference>
<keyword evidence="3" id="KW-0813">Transport</keyword>
<accession>A0A8J3QVJ8</accession>
<evidence type="ECO:0000256" key="2">
    <source>
        <dbReference type="ARBA" id="ARBA00006920"/>
    </source>
</evidence>
<feature type="transmembrane region" description="Helical" evidence="13">
    <location>
        <begin position="170"/>
        <end position="189"/>
    </location>
</feature>
<comment type="catalytic activity">
    <reaction evidence="12">
        <text>K(+)(in) = K(+)(out)</text>
        <dbReference type="Rhea" id="RHEA:29463"/>
        <dbReference type="ChEBI" id="CHEBI:29103"/>
    </reaction>
</comment>
<gene>
    <name evidence="14" type="ORF">Raf01_53610</name>
</gene>
<feature type="transmembrane region" description="Helical" evidence="13">
    <location>
        <begin position="12"/>
        <end position="30"/>
    </location>
</feature>
<dbReference type="EMBL" id="BONZ01000050">
    <property type="protein sequence ID" value="GIH17189.1"/>
    <property type="molecule type" value="Genomic_DNA"/>
</dbReference>
<dbReference type="GO" id="GO:0015252">
    <property type="term" value="F:proton channel activity"/>
    <property type="evidence" value="ECO:0007669"/>
    <property type="project" value="InterPro"/>
</dbReference>
<evidence type="ECO:0000256" key="7">
    <source>
        <dbReference type="ARBA" id="ARBA00022958"/>
    </source>
</evidence>
<comment type="caution">
    <text evidence="14">The sequence shown here is derived from an EMBL/GenBank/DDBJ whole genome shotgun (WGS) entry which is preliminary data.</text>
</comment>
<feature type="transmembrane region" description="Helical" evidence="13">
    <location>
        <begin position="70"/>
        <end position="89"/>
    </location>
</feature>
<dbReference type="Proteomes" id="UP000642748">
    <property type="component" value="Unassembled WGS sequence"/>
</dbReference>
<keyword evidence="5 13" id="KW-0812">Transmembrane</keyword>
<evidence type="ECO:0000256" key="13">
    <source>
        <dbReference type="SAM" id="Phobius"/>
    </source>
</evidence>
<evidence type="ECO:0000256" key="3">
    <source>
        <dbReference type="ARBA" id="ARBA00022448"/>
    </source>
</evidence>
<evidence type="ECO:0008006" key="16">
    <source>
        <dbReference type="Google" id="ProtNLM"/>
    </source>
</evidence>
<evidence type="ECO:0000256" key="1">
    <source>
        <dbReference type="ARBA" id="ARBA00004141"/>
    </source>
</evidence>
<feature type="transmembrane region" description="Helical" evidence="13">
    <location>
        <begin position="109"/>
        <end position="128"/>
    </location>
</feature>
<keyword evidence="8 13" id="KW-1133">Transmembrane helix</keyword>
<feature type="transmembrane region" description="Helical" evidence="13">
    <location>
        <begin position="149"/>
        <end position="164"/>
    </location>
</feature>
<comment type="similarity">
    <text evidence="2">Belongs to the TMEM175 family.</text>
</comment>
<keyword evidence="4" id="KW-0633">Potassium transport</keyword>
<evidence type="ECO:0000313" key="14">
    <source>
        <dbReference type="EMBL" id="GIH17189.1"/>
    </source>
</evidence>
<organism evidence="14 15">
    <name type="scientific">Rugosimonospora africana</name>
    <dbReference type="NCBI Taxonomy" id="556532"/>
    <lineage>
        <taxon>Bacteria</taxon>
        <taxon>Bacillati</taxon>
        <taxon>Actinomycetota</taxon>
        <taxon>Actinomycetes</taxon>
        <taxon>Micromonosporales</taxon>
        <taxon>Micromonosporaceae</taxon>
        <taxon>Rugosimonospora</taxon>
    </lineage>
</organism>
<dbReference type="Pfam" id="PF06736">
    <property type="entry name" value="TMEM175"/>
    <property type="match status" value="1"/>
</dbReference>
<protein>
    <recommendedName>
        <fullName evidence="16">DUF1211 domain-containing protein</fullName>
    </recommendedName>
</protein>
<keyword evidence="7" id="KW-0630">Potassium</keyword>
<keyword evidence="9" id="KW-0406">Ion transport</keyword>
<evidence type="ECO:0000256" key="9">
    <source>
        <dbReference type="ARBA" id="ARBA00023065"/>
    </source>
</evidence>
<sequence>MRTSRLEAFSDGVMAIIITVMVLELKVPQGHHLTDLVHTTGVGLLTYLLSFVYVGIYWNNHHHMFHLVRHASGAVLWANLSLLFCLSLFPFTTAWMDDSKFAQTPVVTYGLNLLSAAIAYYTLQTVIIRQQGPQSPLRQAVGRDLKGKISPAFYLAGILSAWAIDRSGRVGVAIALACFIGAALLWIVPDRRVDRVARRYETSD</sequence>
<keyword evidence="11" id="KW-0407">Ion channel</keyword>
<keyword evidence="10 13" id="KW-0472">Membrane</keyword>
<dbReference type="PANTHER" id="PTHR31462">
    <property type="entry name" value="ENDOSOMAL/LYSOSOMAL POTASSIUM CHANNEL TMEM175"/>
    <property type="match status" value="1"/>
</dbReference>
<evidence type="ECO:0000313" key="15">
    <source>
        <dbReference type="Proteomes" id="UP000642748"/>
    </source>
</evidence>
<keyword evidence="6" id="KW-0631">Potassium channel</keyword>
<keyword evidence="15" id="KW-1185">Reference proteome</keyword>
<comment type="subcellular location">
    <subcellularLocation>
        <location evidence="1">Membrane</location>
        <topology evidence="1">Multi-pass membrane protein</topology>
    </subcellularLocation>
</comment>
<dbReference type="GO" id="GO:0016020">
    <property type="term" value="C:membrane"/>
    <property type="evidence" value="ECO:0007669"/>
    <property type="project" value="UniProtKB-SubCell"/>
</dbReference>
<dbReference type="GO" id="GO:0005267">
    <property type="term" value="F:potassium channel activity"/>
    <property type="evidence" value="ECO:0007669"/>
    <property type="project" value="UniProtKB-KW"/>
</dbReference>